<dbReference type="EMBL" id="RHHQ01000028">
    <property type="protein sequence ID" value="RNB79514.1"/>
    <property type="molecule type" value="Genomic_DNA"/>
</dbReference>
<evidence type="ECO:0000256" key="3">
    <source>
        <dbReference type="ARBA" id="ARBA00022475"/>
    </source>
</evidence>
<dbReference type="InterPro" id="IPR011701">
    <property type="entry name" value="MFS"/>
</dbReference>
<organism evidence="9 10">
    <name type="scientific">Brevibacillus fluminis</name>
    <dbReference type="NCBI Taxonomy" id="511487"/>
    <lineage>
        <taxon>Bacteria</taxon>
        <taxon>Bacillati</taxon>
        <taxon>Bacillota</taxon>
        <taxon>Bacilli</taxon>
        <taxon>Bacillales</taxon>
        <taxon>Paenibacillaceae</taxon>
        <taxon>Brevibacillus</taxon>
    </lineage>
</organism>
<dbReference type="Proteomes" id="UP000271031">
    <property type="component" value="Unassembled WGS sequence"/>
</dbReference>
<dbReference type="CDD" id="cd17329">
    <property type="entry name" value="MFS_MdtH_MDR_like"/>
    <property type="match status" value="1"/>
</dbReference>
<comment type="subcellular location">
    <subcellularLocation>
        <location evidence="1">Cell membrane</location>
        <topology evidence="1">Multi-pass membrane protein</topology>
    </subcellularLocation>
</comment>
<keyword evidence="6 7" id="KW-0472">Membrane</keyword>
<dbReference type="PANTHER" id="PTHR43414">
    <property type="entry name" value="MULTIDRUG RESISTANCE PROTEIN MDTG"/>
    <property type="match status" value="1"/>
</dbReference>
<evidence type="ECO:0000256" key="6">
    <source>
        <dbReference type="ARBA" id="ARBA00023136"/>
    </source>
</evidence>
<feature type="transmembrane region" description="Helical" evidence="7">
    <location>
        <begin position="342"/>
        <end position="364"/>
    </location>
</feature>
<dbReference type="PROSITE" id="PS50850">
    <property type="entry name" value="MFS"/>
    <property type="match status" value="1"/>
</dbReference>
<feature type="transmembrane region" description="Helical" evidence="7">
    <location>
        <begin position="285"/>
        <end position="302"/>
    </location>
</feature>
<evidence type="ECO:0000256" key="7">
    <source>
        <dbReference type="SAM" id="Phobius"/>
    </source>
</evidence>
<feature type="transmembrane region" description="Helical" evidence="7">
    <location>
        <begin position="81"/>
        <end position="99"/>
    </location>
</feature>
<evidence type="ECO:0000313" key="10">
    <source>
        <dbReference type="Proteomes" id="UP000271031"/>
    </source>
</evidence>
<dbReference type="AlphaFoldDB" id="A0A3M8CUV9"/>
<dbReference type="RefSeq" id="WP_122921365.1">
    <property type="nucleotide sequence ID" value="NZ_RHHQ01000028.1"/>
</dbReference>
<evidence type="ECO:0000256" key="1">
    <source>
        <dbReference type="ARBA" id="ARBA00004651"/>
    </source>
</evidence>
<evidence type="ECO:0000256" key="2">
    <source>
        <dbReference type="ARBA" id="ARBA00022448"/>
    </source>
</evidence>
<sequence>MSINLARLREFFQFHPVAWGVILGTFLSRTGFFMTIPFLGIYLGKVKGIDPATIGAILAVSFFVGTLSSFFGGLSDRLGRYPVMIGSMAVWSLAFAGFALADETWLFFVLSAINGLCRSIFEPAARALLTDVTPPERRANAFHARYFAINIGGAIGPLLGLKLGAGGSASFLPFLVSSAISVVYVAVIVCFMLTYRQQLREKTTTIPIRQMVKTVFTDKVFRYFLLGNVFVAGAYSHLDTTLSQYIGNDRVEAYSFLFIVNTLSVLVFQFPLAKLMKRFSSLTSLKAGCLLFGIGLFGFGMFDNMVLLAFSMVLFTIGEILCFVIGDVLIGEIAPEHLRGAYYGASGFAFIGQSAGAWLGGILLNAFGFGQGPVIFGVLMLLAFLAFPFFHRGQHLWEKRQGKESCPAQPIAAE</sequence>
<dbReference type="Pfam" id="PF07690">
    <property type="entry name" value="MFS_1"/>
    <property type="match status" value="1"/>
</dbReference>
<dbReference type="OrthoDB" id="8952229at2"/>
<name>A0A3M8CUV9_9BACL</name>
<feature type="transmembrane region" description="Helical" evidence="7">
    <location>
        <begin position="370"/>
        <end position="390"/>
    </location>
</feature>
<keyword evidence="2" id="KW-0813">Transport</keyword>
<proteinExistence type="predicted"/>
<evidence type="ECO:0000256" key="4">
    <source>
        <dbReference type="ARBA" id="ARBA00022692"/>
    </source>
</evidence>
<keyword evidence="3" id="KW-1003">Cell membrane</keyword>
<feature type="transmembrane region" description="Helical" evidence="7">
    <location>
        <begin position="308"/>
        <end position="330"/>
    </location>
</feature>
<dbReference type="PANTHER" id="PTHR43414:SF1">
    <property type="entry name" value="PEPTIDE PERMEASE"/>
    <property type="match status" value="1"/>
</dbReference>
<evidence type="ECO:0000313" key="9">
    <source>
        <dbReference type="EMBL" id="RNB79514.1"/>
    </source>
</evidence>
<comment type="caution">
    <text evidence="9">The sequence shown here is derived from an EMBL/GenBank/DDBJ whole genome shotgun (WGS) entry which is preliminary data.</text>
</comment>
<gene>
    <name evidence="9" type="ORF">EDM56_28725</name>
</gene>
<feature type="transmembrane region" description="Helical" evidence="7">
    <location>
        <begin position="54"/>
        <end position="74"/>
    </location>
</feature>
<feature type="transmembrane region" description="Helical" evidence="7">
    <location>
        <begin position="21"/>
        <end position="42"/>
    </location>
</feature>
<keyword evidence="10" id="KW-1185">Reference proteome</keyword>
<feature type="transmembrane region" description="Helical" evidence="7">
    <location>
        <begin position="253"/>
        <end position="273"/>
    </location>
</feature>
<keyword evidence="5 7" id="KW-1133">Transmembrane helix</keyword>
<feature type="transmembrane region" description="Helical" evidence="7">
    <location>
        <begin position="220"/>
        <end position="238"/>
    </location>
</feature>
<dbReference type="InterPro" id="IPR020846">
    <property type="entry name" value="MFS_dom"/>
</dbReference>
<evidence type="ECO:0000259" key="8">
    <source>
        <dbReference type="PROSITE" id="PS50850"/>
    </source>
</evidence>
<feature type="domain" description="Major facilitator superfamily (MFS) profile" evidence="8">
    <location>
        <begin position="17"/>
        <end position="395"/>
    </location>
</feature>
<dbReference type="InterPro" id="IPR036259">
    <property type="entry name" value="MFS_trans_sf"/>
</dbReference>
<feature type="transmembrane region" description="Helical" evidence="7">
    <location>
        <begin position="105"/>
        <end position="125"/>
    </location>
</feature>
<dbReference type="Gene3D" id="1.20.1250.20">
    <property type="entry name" value="MFS general substrate transporter like domains"/>
    <property type="match status" value="1"/>
</dbReference>
<dbReference type="SUPFAM" id="SSF103473">
    <property type="entry name" value="MFS general substrate transporter"/>
    <property type="match status" value="1"/>
</dbReference>
<feature type="transmembrane region" description="Helical" evidence="7">
    <location>
        <begin position="171"/>
        <end position="195"/>
    </location>
</feature>
<reference evidence="9 10" key="1">
    <citation type="submission" date="2018-10" db="EMBL/GenBank/DDBJ databases">
        <title>Phylogenomics of Brevibacillus.</title>
        <authorList>
            <person name="Dunlap C."/>
        </authorList>
    </citation>
    <scope>NUCLEOTIDE SEQUENCE [LARGE SCALE GENOMIC DNA]</scope>
    <source>
        <strain evidence="9 10">JCM 15716</strain>
    </source>
</reference>
<feature type="transmembrane region" description="Helical" evidence="7">
    <location>
        <begin position="146"/>
        <end position="165"/>
    </location>
</feature>
<keyword evidence="4 7" id="KW-0812">Transmembrane</keyword>
<dbReference type="GO" id="GO:0022857">
    <property type="term" value="F:transmembrane transporter activity"/>
    <property type="evidence" value="ECO:0007669"/>
    <property type="project" value="InterPro"/>
</dbReference>
<evidence type="ECO:0000256" key="5">
    <source>
        <dbReference type="ARBA" id="ARBA00022989"/>
    </source>
</evidence>
<protein>
    <submittedName>
        <fullName evidence="9">MFS transporter</fullName>
    </submittedName>
</protein>
<dbReference type="GO" id="GO:0005886">
    <property type="term" value="C:plasma membrane"/>
    <property type="evidence" value="ECO:0007669"/>
    <property type="project" value="UniProtKB-SubCell"/>
</dbReference>
<accession>A0A3M8CUV9</accession>